<comment type="caution">
    <text evidence="2">The sequence shown here is derived from an EMBL/GenBank/DDBJ whole genome shotgun (WGS) entry which is preliminary data.</text>
</comment>
<accession>A0A835W1C6</accession>
<sequence>MPVLDAARRVAEEHPTLPILARRIVFAQQLLHYLEQGKAPRSDQQEQELFELAKGFYALHVAGVVERGLLEYLHISKSGGTSFSNAAKQSKCHQPGGIGQLESLGDLPRWINVTAFEEATGSAHVMWAAYGQVERDTDAPGCSRRVRFVRSQRYNYVSNEYTLHGGLEDMKQTHVCPQLVNVVTLRDPLKRLESHLHYMLPFIRRTVRRTGGGGADESGEARFQRVFCSGDSGVWERVAPPVADNYNVRSFLGERGFHTPLGGIGEEHVAVARDNLLQFDLVLDLDAGEDASSLIMSQGLGWGKTLSEVHARTGDHVSSKHGFDQAVDCPREGLAALLQRQQPDVQLYSTGRTISLLDRLVLALAAAAGSQPYVTAAAVAAALDQAAAGGGGGGLRGPLMADQQQQQRSINAADFSCGLLGYLEGPAPRPPLMSDDYEAEKKEAEEEAEEEENEDAEEEAGEEKAEAGEEKAEAGEEEEQNGEEGEEEAADEESEEEADEDAEVQAEDGEGGGEEEEKDEEEEQEQGEAAGVQEGEEDSPKRGGRTKWDGEALAEEGDDEDGGDDGAELRKARQRRLIGGRKAMMF</sequence>
<feature type="compositionally biased region" description="Acidic residues" evidence="1">
    <location>
        <begin position="552"/>
        <end position="566"/>
    </location>
</feature>
<organism evidence="2 3">
    <name type="scientific">Chlamydomonas incerta</name>
    <dbReference type="NCBI Taxonomy" id="51695"/>
    <lineage>
        <taxon>Eukaryota</taxon>
        <taxon>Viridiplantae</taxon>
        <taxon>Chlorophyta</taxon>
        <taxon>core chlorophytes</taxon>
        <taxon>Chlorophyceae</taxon>
        <taxon>CS clade</taxon>
        <taxon>Chlamydomonadales</taxon>
        <taxon>Chlamydomonadaceae</taxon>
        <taxon>Chlamydomonas</taxon>
    </lineage>
</organism>
<evidence type="ECO:0008006" key="4">
    <source>
        <dbReference type="Google" id="ProtNLM"/>
    </source>
</evidence>
<name>A0A835W1C6_CHLIN</name>
<dbReference type="OrthoDB" id="538055at2759"/>
<protein>
    <recommendedName>
        <fullName evidence="4">Sulfotransferase</fullName>
    </recommendedName>
</protein>
<evidence type="ECO:0000256" key="1">
    <source>
        <dbReference type="SAM" id="MobiDB-lite"/>
    </source>
</evidence>
<keyword evidence="3" id="KW-1185">Reference proteome</keyword>
<gene>
    <name evidence="2" type="ORF">HXX76_008836</name>
</gene>
<dbReference type="Gene3D" id="3.40.50.300">
    <property type="entry name" value="P-loop containing nucleotide triphosphate hydrolases"/>
    <property type="match status" value="1"/>
</dbReference>
<dbReference type="AlphaFoldDB" id="A0A835W1C6"/>
<dbReference type="EMBL" id="JAEHOC010000021">
    <property type="protein sequence ID" value="KAG2432491.1"/>
    <property type="molecule type" value="Genomic_DNA"/>
</dbReference>
<feature type="compositionally biased region" description="Basic and acidic residues" evidence="1">
    <location>
        <begin position="462"/>
        <end position="474"/>
    </location>
</feature>
<feature type="compositionally biased region" description="Acidic residues" evidence="1">
    <location>
        <begin position="445"/>
        <end position="461"/>
    </location>
</feature>
<evidence type="ECO:0000313" key="2">
    <source>
        <dbReference type="EMBL" id="KAG2432491.1"/>
    </source>
</evidence>
<feature type="compositionally biased region" description="Acidic residues" evidence="1">
    <location>
        <begin position="475"/>
        <end position="526"/>
    </location>
</feature>
<proteinExistence type="predicted"/>
<dbReference type="InterPro" id="IPR027417">
    <property type="entry name" value="P-loop_NTPase"/>
</dbReference>
<feature type="compositionally biased region" description="Basic and acidic residues" evidence="1">
    <location>
        <begin position="538"/>
        <end position="550"/>
    </location>
</feature>
<dbReference type="Proteomes" id="UP000650467">
    <property type="component" value="Unassembled WGS sequence"/>
</dbReference>
<reference evidence="2" key="1">
    <citation type="journal article" date="2020" name="bioRxiv">
        <title>Comparative genomics of Chlamydomonas.</title>
        <authorList>
            <person name="Craig R.J."/>
            <person name="Hasan A.R."/>
            <person name="Ness R.W."/>
            <person name="Keightley P.D."/>
        </authorList>
    </citation>
    <scope>NUCLEOTIDE SEQUENCE</scope>
    <source>
        <strain evidence="2">SAG 7.73</strain>
    </source>
</reference>
<feature type="region of interest" description="Disordered" evidence="1">
    <location>
        <begin position="426"/>
        <end position="586"/>
    </location>
</feature>
<evidence type="ECO:0000313" key="3">
    <source>
        <dbReference type="Proteomes" id="UP000650467"/>
    </source>
</evidence>